<keyword evidence="1" id="KW-0805">Transcription regulation</keyword>
<dbReference type="SUPFAM" id="SSF46785">
    <property type="entry name" value="Winged helix' DNA-binding domain"/>
    <property type="match status" value="1"/>
</dbReference>
<evidence type="ECO:0000256" key="2">
    <source>
        <dbReference type="ARBA" id="ARBA00023125"/>
    </source>
</evidence>
<dbReference type="Gene3D" id="1.20.120.530">
    <property type="entry name" value="GntR ligand-binding domain-like"/>
    <property type="match status" value="1"/>
</dbReference>
<dbReference type="Pfam" id="PF00392">
    <property type="entry name" value="GntR"/>
    <property type="match status" value="1"/>
</dbReference>
<dbReference type="AlphaFoldDB" id="A0A3P3XS00"/>
<dbReference type="SUPFAM" id="SSF48008">
    <property type="entry name" value="GntR ligand-binding domain-like"/>
    <property type="match status" value="1"/>
</dbReference>
<dbReference type="InterPro" id="IPR000524">
    <property type="entry name" value="Tscrpt_reg_HTH_GntR"/>
</dbReference>
<dbReference type="EMBL" id="FWDO01000005">
    <property type="protein sequence ID" value="SLM19082.1"/>
    <property type="molecule type" value="Genomic_DNA"/>
</dbReference>
<gene>
    <name evidence="5" type="ORF">SPIRO4BDMA_50597</name>
</gene>
<dbReference type="GO" id="GO:0003700">
    <property type="term" value="F:DNA-binding transcription factor activity"/>
    <property type="evidence" value="ECO:0007669"/>
    <property type="project" value="InterPro"/>
</dbReference>
<evidence type="ECO:0000256" key="3">
    <source>
        <dbReference type="ARBA" id="ARBA00023163"/>
    </source>
</evidence>
<reference evidence="5" key="1">
    <citation type="submission" date="2017-02" db="EMBL/GenBank/DDBJ databases">
        <authorList>
            <person name="Regsiter A."/>
            <person name="William W."/>
        </authorList>
    </citation>
    <scope>NUCLEOTIDE SEQUENCE</scope>
    <source>
        <strain evidence="5">BdmA 4</strain>
    </source>
</reference>
<proteinExistence type="predicted"/>
<dbReference type="Pfam" id="PF07729">
    <property type="entry name" value="FCD"/>
    <property type="match status" value="1"/>
</dbReference>
<dbReference type="PANTHER" id="PTHR43537">
    <property type="entry name" value="TRANSCRIPTIONAL REGULATOR, GNTR FAMILY"/>
    <property type="match status" value="1"/>
</dbReference>
<dbReference type="PANTHER" id="PTHR43537:SF24">
    <property type="entry name" value="GLUCONATE OPERON TRANSCRIPTIONAL REPRESSOR"/>
    <property type="match status" value="1"/>
</dbReference>
<dbReference type="CDD" id="cd07377">
    <property type="entry name" value="WHTH_GntR"/>
    <property type="match status" value="1"/>
</dbReference>
<dbReference type="InterPro" id="IPR036390">
    <property type="entry name" value="WH_DNA-bd_sf"/>
</dbReference>
<evidence type="ECO:0000256" key="1">
    <source>
        <dbReference type="ARBA" id="ARBA00023015"/>
    </source>
</evidence>
<dbReference type="GO" id="GO:0003677">
    <property type="term" value="F:DNA binding"/>
    <property type="evidence" value="ECO:0007669"/>
    <property type="project" value="UniProtKB-KW"/>
</dbReference>
<feature type="domain" description="HTH gntR-type" evidence="4">
    <location>
        <begin position="12"/>
        <end position="79"/>
    </location>
</feature>
<dbReference type="PROSITE" id="PS50949">
    <property type="entry name" value="HTH_GNTR"/>
    <property type="match status" value="1"/>
</dbReference>
<dbReference type="SMART" id="SM00345">
    <property type="entry name" value="HTH_GNTR"/>
    <property type="match status" value="1"/>
</dbReference>
<evidence type="ECO:0000259" key="4">
    <source>
        <dbReference type="PROSITE" id="PS50949"/>
    </source>
</evidence>
<dbReference type="InterPro" id="IPR008920">
    <property type="entry name" value="TF_FadR/GntR_C"/>
</dbReference>
<keyword evidence="3" id="KW-0804">Transcription</keyword>
<organism evidence="5">
    <name type="scientific">uncultured spirochete</name>
    <dbReference type="NCBI Taxonomy" id="156406"/>
    <lineage>
        <taxon>Bacteria</taxon>
        <taxon>Pseudomonadati</taxon>
        <taxon>Spirochaetota</taxon>
        <taxon>Spirochaetia</taxon>
        <taxon>Spirochaetales</taxon>
        <taxon>environmental samples</taxon>
    </lineage>
</organism>
<sequence length="229" mass="26465">MEESDNIIIEKRSLAEQVYMYLCNSISNGKLKYGDTINTKRLAEELHISMMPVREALKRLEMDGIVEIKPRSVCLLRTPTKEAIMDAIAAREMLEIYSVRSMYASIDVARLDVLREIIDKMKAAIAEDPINLRKYIKYDWQFHKELCNLSGNQFISKFYKELNIRLNMDYMYDIGIKPNVSQTFKDHIDLVEALAAHSPTAVEIIEKHLRISRQNILNGRFFSVQDAAG</sequence>
<dbReference type="Gene3D" id="1.10.10.10">
    <property type="entry name" value="Winged helix-like DNA-binding domain superfamily/Winged helix DNA-binding domain"/>
    <property type="match status" value="1"/>
</dbReference>
<evidence type="ECO:0000313" key="5">
    <source>
        <dbReference type="EMBL" id="SLM19082.1"/>
    </source>
</evidence>
<protein>
    <recommendedName>
        <fullName evidence="4">HTH gntR-type domain-containing protein</fullName>
    </recommendedName>
</protein>
<name>A0A3P3XS00_9SPIR</name>
<dbReference type="InterPro" id="IPR036388">
    <property type="entry name" value="WH-like_DNA-bd_sf"/>
</dbReference>
<keyword evidence="2" id="KW-0238">DNA-binding</keyword>
<accession>A0A3P3XS00</accession>
<dbReference type="InterPro" id="IPR011711">
    <property type="entry name" value="GntR_C"/>
</dbReference>
<dbReference type="SMART" id="SM00895">
    <property type="entry name" value="FCD"/>
    <property type="match status" value="1"/>
</dbReference>